<dbReference type="Gene3D" id="3.40.50.300">
    <property type="entry name" value="P-loop containing nucleotide triphosphate hydrolases"/>
    <property type="match status" value="1"/>
</dbReference>
<dbReference type="PANTHER" id="PTHR43335">
    <property type="entry name" value="ABC TRANSPORTER, ATP-BINDING PROTEIN"/>
    <property type="match status" value="1"/>
</dbReference>
<evidence type="ECO:0000313" key="7">
    <source>
        <dbReference type="Proteomes" id="UP000030487"/>
    </source>
</evidence>
<sequence length="287" mass="32482">MEIKIKNLTKIYKNIKVLDNVSLEIHNGVFGLLGENGAGKTTLMEIISTLLPFDDGEIEVAGLNVKKEPLKVCEILGYLPQKFDFFPKVTLEESFDYLCKLKGMNNSESRKQEINLRLQEVGLLSEQKKYIQELSGGMKQRFGIAQALIGNPKIILIDEPTVGLDPHERISFRNLITRISRDKIILLSTHIVQDIASTCKNLMVLQKGKVNYFGSTIDLINKVRGKVWLYNILDDEIPHVDLFVSLQDKGSSIEIRYIADNPLQGSISTEPTLEDAYIYINRKELTV</sequence>
<dbReference type="SUPFAM" id="SSF52540">
    <property type="entry name" value="P-loop containing nucleoside triphosphate hydrolases"/>
    <property type="match status" value="1"/>
</dbReference>
<comment type="caution">
    <text evidence="6">The sequence shown here is derived from an EMBL/GenBank/DDBJ whole genome shotgun (WGS) entry which is preliminary data.</text>
</comment>
<keyword evidence="3" id="KW-0547">Nucleotide-binding</keyword>
<dbReference type="EMBL" id="JPVR01000080">
    <property type="protein sequence ID" value="KGR81308.1"/>
    <property type="molecule type" value="Genomic_DNA"/>
</dbReference>
<accession>A0ABR4XUN7</accession>
<dbReference type="InterPro" id="IPR003439">
    <property type="entry name" value="ABC_transporter-like_ATP-bd"/>
</dbReference>
<keyword evidence="4" id="KW-0067">ATP-binding</keyword>
<dbReference type="PROSITE" id="PS00211">
    <property type="entry name" value="ABC_TRANSPORTER_1"/>
    <property type="match status" value="1"/>
</dbReference>
<keyword evidence="2" id="KW-0813">Transport</keyword>
<evidence type="ECO:0000313" key="6">
    <source>
        <dbReference type="EMBL" id="KGR81308.1"/>
    </source>
</evidence>
<name>A0ABR4XUN7_9BACI</name>
<dbReference type="InterPro" id="IPR027417">
    <property type="entry name" value="P-loop_NTPase"/>
</dbReference>
<organism evidence="6 7">
    <name type="scientific">Lysinibacillus boronitolerans JCM 21713 = 10a = NBRC 103108</name>
    <dbReference type="NCBI Taxonomy" id="1294264"/>
    <lineage>
        <taxon>Bacteria</taxon>
        <taxon>Bacillati</taxon>
        <taxon>Bacillota</taxon>
        <taxon>Bacilli</taxon>
        <taxon>Bacillales</taxon>
        <taxon>Bacillaceae</taxon>
        <taxon>Lysinibacillus</taxon>
    </lineage>
</organism>
<evidence type="ECO:0000256" key="3">
    <source>
        <dbReference type="ARBA" id="ARBA00022741"/>
    </source>
</evidence>
<evidence type="ECO:0000256" key="1">
    <source>
        <dbReference type="ARBA" id="ARBA00005417"/>
    </source>
</evidence>
<keyword evidence="7" id="KW-1185">Reference proteome</keyword>
<dbReference type="PANTHER" id="PTHR43335:SF2">
    <property type="entry name" value="ABC TRANSPORTER, ATP-BINDING PROTEIN"/>
    <property type="match status" value="1"/>
</dbReference>
<dbReference type="InterPro" id="IPR003593">
    <property type="entry name" value="AAA+_ATPase"/>
</dbReference>
<comment type="similarity">
    <text evidence="1">Belongs to the ABC transporter superfamily.</text>
</comment>
<protein>
    <recommendedName>
        <fullName evidence="5">ABC transporter domain-containing protein</fullName>
    </recommendedName>
</protein>
<gene>
    <name evidence="6" type="ORF">CD31_20380</name>
</gene>
<reference evidence="6 7" key="1">
    <citation type="submission" date="2014-02" db="EMBL/GenBank/DDBJ databases">
        <title>Draft genome sequence of Lysinibacillus boronitolerans NBRC 103108.</title>
        <authorList>
            <person name="Zhang F."/>
            <person name="Wang G."/>
            <person name="Zhang L."/>
        </authorList>
    </citation>
    <scope>NUCLEOTIDE SEQUENCE [LARGE SCALE GENOMIC DNA]</scope>
    <source>
        <strain evidence="6 7">NBRC 103108</strain>
    </source>
</reference>
<evidence type="ECO:0000256" key="2">
    <source>
        <dbReference type="ARBA" id="ARBA00022448"/>
    </source>
</evidence>
<feature type="domain" description="ABC transporter" evidence="5">
    <location>
        <begin position="3"/>
        <end position="232"/>
    </location>
</feature>
<dbReference type="InterPro" id="IPR017871">
    <property type="entry name" value="ABC_transporter-like_CS"/>
</dbReference>
<dbReference type="Proteomes" id="UP000030487">
    <property type="component" value="Unassembled WGS sequence"/>
</dbReference>
<proteinExistence type="inferred from homology"/>
<dbReference type="RefSeq" id="WP_036080252.1">
    <property type="nucleotide sequence ID" value="NZ_AVCW01000002.1"/>
</dbReference>
<dbReference type="Pfam" id="PF00005">
    <property type="entry name" value="ABC_tran"/>
    <property type="match status" value="1"/>
</dbReference>
<dbReference type="PROSITE" id="PS50893">
    <property type="entry name" value="ABC_TRANSPORTER_2"/>
    <property type="match status" value="1"/>
</dbReference>
<evidence type="ECO:0000259" key="5">
    <source>
        <dbReference type="PROSITE" id="PS50893"/>
    </source>
</evidence>
<dbReference type="SMART" id="SM00382">
    <property type="entry name" value="AAA"/>
    <property type="match status" value="1"/>
</dbReference>
<evidence type="ECO:0000256" key="4">
    <source>
        <dbReference type="ARBA" id="ARBA00022840"/>
    </source>
</evidence>